<dbReference type="KEGG" id="rsn:RSPO_c02876"/>
<comment type="similarity">
    <text evidence="2">Belongs to the LptD family.</text>
</comment>
<dbReference type="Pfam" id="PF04453">
    <property type="entry name" value="LptD"/>
    <property type="match status" value="1"/>
</dbReference>
<dbReference type="EMBL" id="CP002819">
    <property type="protein sequence ID" value="AEG70168.1"/>
    <property type="molecule type" value="Genomic_DNA"/>
</dbReference>
<protein>
    <recommendedName>
        <fullName evidence="2">LPS-assembly protein LptD</fullName>
    </recommendedName>
</protein>
<dbReference type="GO" id="GO:0009279">
    <property type="term" value="C:cell outer membrane"/>
    <property type="evidence" value="ECO:0007669"/>
    <property type="project" value="UniProtKB-SubCell"/>
</dbReference>
<keyword evidence="2" id="KW-0472">Membrane</keyword>
<feature type="region of interest" description="Disordered" evidence="3">
    <location>
        <begin position="172"/>
        <end position="195"/>
    </location>
</feature>
<sequence>MQVGLRAQVGQQQEALRDVLLQDLRRVHAGAAQQGRHVHERAAVFLRRRGVHGDQGAGCAIEAEIAAEAGIGRGGAQGVDAQAVGGGQCAEPVAQLGEARIGCAGGAGGRSHAEGTLEWGWKEAPYNTRPSFVANARQPRAAGPWRAEVPTDDVPCAPAARRAQFPTCMTEPNRARKTRQRTAVASPDQRTAPRRGALALRPLVFAVAGVWTATSAAQSQDTAQQASSAQATSSAASVTALAASGPTTPGGAPLVPKMAEPVKRPDNAVPSFAAADAMEGRTNEDIHLRGHGELRRNGTVVKGDTLDYNQDTDFATATGNVRLFRDGTLVTGPDAALKVTANEGTMHTPSYEFHAVGGRGSAERIDFIDKDNSRITKGTYTTCSPDNVDWYFSASRIDIDSDRQVGTGRGGVLHFMGVPVFGSPVFDFPLNDERRSGLLAPVFGYSSRSGADITLPYYFNIAPNRDLTLYPRLLSQRGLQLGAEYRYLSQNYNGVLRGEFLPNDREADRNRWSVALVHNQRLATGLNAYINYNKVSDSTYPDDLGRSIVTATQRQYTQEGGVTYSIGDWVALARVQKFQTLSTATTALSPPYERVPQLNLSYNRYDVGGFDINFQTDYTKFSIPTENTVQGERLFMQPTISYPIVRPGWFVTPKFILNATSYRLDRPAGDTQASQINRTLPTLSLDSGLTFERDAPQVSKWFGRSYIQTLEPRLFYVYTPYRDQSQIPLFDTAQSDYNLGQIFTENPYTGYDRIADNNKLTAGVTTRFIESETGIERLRATLAQRLDFEGQRVTLAGAAPTSVRRYSDLLGATTIQMLRGIFFDTNLQYNQDIDRIMRSTMAFSWKPEANKVINLGYRYYRADANTGQLALEQTDISAQWPLTRRLYGLGRIGYDLNARKPSDMLLGLEYVADCWVGRLAVQRYSNATSGYTTHIFAQIEFKGLSKVGNNPIDVIRLNVPGYQPVTAQPVTPSVLDQYE</sequence>
<evidence type="ECO:0000313" key="6">
    <source>
        <dbReference type="Proteomes" id="UP000007953"/>
    </source>
</evidence>
<dbReference type="PANTHER" id="PTHR30189:SF1">
    <property type="entry name" value="LPS-ASSEMBLY PROTEIN LPTD"/>
    <property type="match status" value="1"/>
</dbReference>
<dbReference type="HAMAP" id="MF_01411">
    <property type="entry name" value="LPS_assembly_LptD"/>
    <property type="match status" value="1"/>
</dbReference>
<evidence type="ECO:0000256" key="2">
    <source>
        <dbReference type="HAMAP-Rule" id="MF_01411"/>
    </source>
</evidence>
<dbReference type="Proteomes" id="UP000007953">
    <property type="component" value="Chromosome"/>
</dbReference>
<dbReference type="HOGENOM" id="CLU_009039_0_0_4"/>
<dbReference type="GO" id="GO:1990351">
    <property type="term" value="C:transporter complex"/>
    <property type="evidence" value="ECO:0007669"/>
    <property type="project" value="TreeGrafter"/>
</dbReference>
<evidence type="ECO:0000259" key="4">
    <source>
        <dbReference type="Pfam" id="PF04453"/>
    </source>
</evidence>
<keyword evidence="1 2" id="KW-0732">Signal</keyword>
<dbReference type="GO" id="GO:0015920">
    <property type="term" value="P:lipopolysaccharide transport"/>
    <property type="evidence" value="ECO:0007669"/>
    <property type="project" value="InterPro"/>
</dbReference>
<reference evidence="5 6" key="1">
    <citation type="journal article" date="2011" name="J. Bacteriol.">
        <title>Complete genome sequence of the plant pathogen Ralstonia solanacearum strain Po82.</title>
        <authorList>
            <person name="Xu J."/>
            <person name="Zheng H.J."/>
            <person name="Liu L."/>
            <person name="Pan Z.C."/>
            <person name="Prior P."/>
            <person name="Tang B."/>
            <person name="Xu J.S."/>
            <person name="Zhang H."/>
            <person name="Tian Q."/>
            <person name="Zhang L.Q."/>
            <person name="Feng J."/>
        </authorList>
    </citation>
    <scope>NUCLEOTIDE SEQUENCE [LARGE SCALE GENOMIC DNA]</scope>
    <source>
        <strain evidence="5 6">Po82</strain>
    </source>
</reference>
<dbReference type="PATRIC" id="fig|1031711.3.peg.2806"/>
<organism evidence="5 6">
    <name type="scientific">Ralstonia solanacearum (strain Po82)</name>
    <dbReference type="NCBI Taxonomy" id="1031711"/>
    <lineage>
        <taxon>Bacteria</taxon>
        <taxon>Pseudomonadati</taxon>
        <taxon>Pseudomonadota</taxon>
        <taxon>Betaproteobacteria</taxon>
        <taxon>Burkholderiales</taxon>
        <taxon>Burkholderiaceae</taxon>
        <taxon>Ralstonia</taxon>
        <taxon>Ralstonia solanacearum species complex</taxon>
    </lineage>
</organism>
<feature type="domain" description="LptD C-terminal" evidence="4">
    <location>
        <begin position="509"/>
        <end position="885"/>
    </location>
</feature>
<comment type="function">
    <text evidence="2">Together with LptE, is involved in the assembly of lipopolysaccharide (LPS) at the surface of the outer membrane.</text>
</comment>
<dbReference type="InterPro" id="IPR050218">
    <property type="entry name" value="LptD"/>
</dbReference>
<feature type="region of interest" description="Disordered" evidence="3">
    <location>
        <begin position="240"/>
        <end position="265"/>
    </location>
</feature>
<dbReference type="InterPro" id="IPR020889">
    <property type="entry name" value="LipoPS_assembly_LptD"/>
</dbReference>
<dbReference type="AlphaFoldDB" id="F6G443"/>
<name>F6G443_RALS8</name>
<dbReference type="GO" id="GO:0043165">
    <property type="term" value="P:Gram-negative-bacterium-type cell outer membrane assembly"/>
    <property type="evidence" value="ECO:0007669"/>
    <property type="project" value="UniProtKB-UniRule"/>
</dbReference>
<dbReference type="InterPro" id="IPR007543">
    <property type="entry name" value="LptD_C"/>
</dbReference>
<accession>F6G443</accession>
<proteinExistence type="inferred from homology"/>
<comment type="subunit">
    <text evidence="2">Component of the lipopolysaccharide transport and assembly complex. Interacts with LptE and LptA.</text>
</comment>
<comment type="caution">
    <text evidence="2">Lacks conserved residue(s) required for the propagation of feature annotation.</text>
</comment>
<dbReference type="eggNOG" id="COG1452">
    <property type="taxonomic scope" value="Bacteria"/>
</dbReference>
<keyword evidence="2" id="KW-0998">Cell outer membrane</keyword>
<evidence type="ECO:0000313" key="5">
    <source>
        <dbReference type="EMBL" id="AEG70168.1"/>
    </source>
</evidence>
<evidence type="ECO:0000256" key="3">
    <source>
        <dbReference type="SAM" id="MobiDB-lite"/>
    </source>
</evidence>
<evidence type="ECO:0000256" key="1">
    <source>
        <dbReference type="ARBA" id="ARBA00022729"/>
    </source>
</evidence>
<gene>
    <name evidence="2" type="primary">lptD</name>
    <name evidence="5" type="ordered locus">RSPO_c02876</name>
</gene>
<dbReference type="PANTHER" id="PTHR30189">
    <property type="entry name" value="LPS-ASSEMBLY PROTEIN"/>
    <property type="match status" value="1"/>
</dbReference>
<comment type="subcellular location">
    <subcellularLocation>
        <location evidence="2">Cell outer membrane</location>
    </subcellularLocation>
</comment>